<dbReference type="Gene3D" id="3.30.1390.30">
    <property type="entry name" value="Penicillin-binding protein 2a, domain 3"/>
    <property type="match status" value="1"/>
</dbReference>
<evidence type="ECO:0000256" key="7">
    <source>
        <dbReference type="ARBA" id="ARBA00022692"/>
    </source>
</evidence>
<evidence type="ECO:0000256" key="13">
    <source>
        <dbReference type="ARBA" id="ARBA00023316"/>
    </source>
</evidence>
<sequence>MQYNHYNSKSNENRIRVVSIAPNRGIIFDRNGVPLALNHTVYQAELVLKKKNTFKQTLIDLRPILDLTDNDIEVFKKKYKSSHIITSVPIKKNLNNTQIARFAVNQHRFPEVEIKSYQYRYYPYKKSMSHIVGYVSKINNRDVIRLSQEGKWPNYICTQAIGKIGIESYYEDILHGKSGYEEIEVNNRGHVIRHLYKQAAKSGRDIYLTIDFKLQKYIEQLLTKNSAAVVVSDPRNGEILALVSTPGYDPNLFVEGISKKTYQALLNNKNHPFYNRVLQAAYPPASTVKPYIAVSALNAGIINSNTTLFDPGWWQLPGSVKRYRDWKKWGHGRVNLKKSLEESVDTFFYQLAYDIGIDRLSKWMNKFGYGQRTGIDLPQESTGNMPTRAWKMKRFKQPWYQGDTISVGIGQGYWTATPIQMNNAMMILINNGATKVPHVLRATRKKKL</sequence>
<evidence type="ECO:0000259" key="15">
    <source>
        <dbReference type="Pfam" id="PF00905"/>
    </source>
</evidence>
<gene>
    <name evidence="17" type="primary">mrdA</name>
    <name evidence="17" type="ORF">HHS_07720</name>
</gene>
<dbReference type="GO" id="GO:0008360">
    <property type="term" value="P:regulation of cell shape"/>
    <property type="evidence" value="ECO:0007669"/>
    <property type="project" value="UniProtKB-KW"/>
</dbReference>
<evidence type="ECO:0000259" key="16">
    <source>
        <dbReference type="Pfam" id="PF03717"/>
    </source>
</evidence>
<dbReference type="NCBIfam" id="TIGR03423">
    <property type="entry name" value="pbp2_mrdA"/>
    <property type="match status" value="1"/>
</dbReference>
<evidence type="ECO:0000256" key="5">
    <source>
        <dbReference type="ARBA" id="ARBA00022645"/>
    </source>
</evidence>
<evidence type="ECO:0000256" key="11">
    <source>
        <dbReference type="ARBA" id="ARBA00022989"/>
    </source>
</evidence>
<keyword evidence="6" id="KW-0645">Protease</keyword>
<dbReference type="GO" id="GO:0006508">
    <property type="term" value="P:proteolysis"/>
    <property type="evidence" value="ECO:0007669"/>
    <property type="project" value="UniProtKB-KW"/>
</dbReference>
<dbReference type="GO" id="GO:0008658">
    <property type="term" value="F:penicillin binding"/>
    <property type="evidence" value="ECO:0007669"/>
    <property type="project" value="UniProtKB-UniRule"/>
</dbReference>
<accession>U3U8D4</accession>
<keyword evidence="11" id="KW-1133">Transmembrane helix</keyword>
<dbReference type="InterPro" id="IPR001460">
    <property type="entry name" value="PCN-bd_Tpept"/>
</dbReference>
<keyword evidence="13" id="KW-0961">Cell wall biogenesis/degradation</keyword>
<dbReference type="SUPFAM" id="SSF56601">
    <property type="entry name" value="beta-lactamase/transpeptidase-like"/>
    <property type="match status" value="1"/>
</dbReference>
<dbReference type="Pfam" id="PF00905">
    <property type="entry name" value="Transpeptidase"/>
    <property type="match status" value="1"/>
</dbReference>
<dbReference type="Pfam" id="PF03717">
    <property type="entry name" value="PBP_dimer"/>
    <property type="match status" value="1"/>
</dbReference>
<evidence type="ECO:0000256" key="9">
    <source>
        <dbReference type="ARBA" id="ARBA00022960"/>
    </source>
</evidence>
<dbReference type="InterPro" id="IPR050515">
    <property type="entry name" value="Beta-lactam/transpept"/>
</dbReference>
<evidence type="ECO:0000256" key="6">
    <source>
        <dbReference type="ARBA" id="ARBA00022670"/>
    </source>
</evidence>
<feature type="domain" description="Penicillin-binding protein transpeptidase" evidence="15">
    <location>
        <begin position="228"/>
        <end position="444"/>
    </location>
</feature>
<evidence type="ECO:0000256" key="4">
    <source>
        <dbReference type="ARBA" id="ARBA00022519"/>
    </source>
</evidence>
<evidence type="ECO:0000313" key="17">
    <source>
        <dbReference type="EMBL" id="BAO00742.1"/>
    </source>
</evidence>
<keyword evidence="12" id="KW-0472">Membrane</keyword>
<organism evidence="17 18">
    <name type="scientific">Candidatus Pantoea carbekii</name>
    <dbReference type="NCBI Taxonomy" id="1235990"/>
    <lineage>
        <taxon>Bacteria</taxon>
        <taxon>Pseudomonadati</taxon>
        <taxon>Pseudomonadota</taxon>
        <taxon>Gammaproteobacteria</taxon>
        <taxon>Enterobacterales</taxon>
        <taxon>Erwiniaceae</taxon>
        <taxon>Pantoea</taxon>
    </lineage>
</organism>
<dbReference type="GO" id="GO:0071972">
    <property type="term" value="F:peptidoglycan L,D-transpeptidase activity"/>
    <property type="evidence" value="ECO:0007669"/>
    <property type="project" value="TreeGrafter"/>
</dbReference>
<dbReference type="PANTHER" id="PTHR30627:SF2">
    <property type="entry name" value="PEPTIDOGLYCAN D,D-TRANSPEPTIDASE MRDA"/>
    <property type="match status" value="1"/>
</dbReference>
<dbReference type="Proteomes" id="UP000016900">
    <property type="component" value="Chromosome"/>
</dbReference>
<evidence type="ECO:0000256" key="1">
    <source>
        <dbReference type="ARBA" id="ARBA00004167"/>
    </source>
</evidence>
<proteinExistence type="predicted"/>
<keyword evidence="7" id="KW-0812">Transmembrane</keyword>
<dbReference type="InterPro" id="IPR012338">
    <property type="entry name" value="Beta-lactam/transpept-like"/>
</dbReference>
<protein>
    <recommendedName>
        <fullName evidence="14">Penicillin-binding protein 2</fullName>
        <ecNumber evidence="14">3.4.16.4</ecNumber>
    </recommendedName>
</protein>
<keyword evidence="4" id="KW-0997">Cell inner membrane</keyword>
<keyword evidence="5" id="KW-0121">Carboxypeptidase</keyword>
<evidence type="ECO:0000256" key="12">
    <source>
        <dbReference type="ARBA" id="ARBA00023136"/>
    </source>
</evidence>
<keyword evidence="9" id="KW-0133">Cell shape</keyword>
<keyword evidence="3" id="KW-1003">Cell membrane</keyword>
<dbReference type="eggNOG" id="COG0768">
    <property type="taxonomic scope" value="Bacteria"/>
</dbReference>
<evidence type="ECO:0000256" key="10">
    <source>
        <dbReference type="ARBA" id="ARBA00022984"/>
    </source>
</evidence>
<dbReference type="PATRIC" id="fig|1235990.3.peg.766"/>
<dbReference type="InterPro" id="IPR017790">
    <property type="entry name" value="Penicillin-binding_protein_2"/>
</dbReference>
<feature type="domain" description="Penicillin-binding protein dimerisation" evidence="16">
    <location>
        <begin position="20"/>
        <end position="194"/>
    </location>
</feature>
<dbReference type="SUPFAM" id="SSF56519">
    <property type="entry name" value="Penicillin binding protein dimerisation domain"/>
    <property type="match status" value="1"/>
</dbReference>
<comment type="subcellular location">
    <subcellularLocation>
        <location evidence="2">Cell membrane</location>
    </subcellularLocation>
    <subcellularLocation>
        <location evidence="1">Membrane</location>
        <topology evidence="1">Single-pass membrane protein</topology>
    </subcellularLocation>
</comment>
<evidence type="ECO:0000256" key="2">
    <source>
        <dbReference type="ARBA" id="ARBA00004236"/>
    </source>
</evidence>
<dbReference type="GO" id="GO:0009252">
    <property type="term" value="P:peptidoglycan biosynthetic process"/>
    <property type="evidence" value="ECO:0007669"/>
    <property type="project" value="UniProtKB-UniRule"/>
</dbReference>
<dbReference type="InterPro" id="IPR005311">
    <property type="entry name" value="PBP_dimer"/>
</dbReference>
<dbReference type="GO" id="GO:0005886">
    <property type="term" value="C:plasma membrane"/>
    <property type="evidence" value="ECO:0007669"/>
    <property type="project" value="UniProtKB-SubCell"/>
</dbReference>
<dbReference type="GO" id="GO:0009002">
    <property type="term" value="F:serine-type D-Ala-D-Ala carboxypeptidase activity"/>
    <property type="evidence" value="ECO:0007669"/>
    <property type="project" value="UniProtKB-EC"/>
</dbReference>
<dbReference type="EMBL" id="AP012554">
    <property type="protein sequence ID" value="BAO00742.1"/>
    <property type="molecule type" value="Genomic_DNA"/>
</dbReference>
<dbReference type="GO" id="GO:0071555">
    <property type="term" value="P:cell wall organization"/>
    <property type="evidence" value="ECO:0007669"/>
    <property type="project" value="UniProtKB-KW"/>
</dbReference>
<dbReference type="InterPro" id="IPR036138">
    <property type="entry name" value="PBP_dimer_sf"/>
</dbReference>
<evidence type="ECO:0000256" key="3">
    <source>
        <dbReference type="ARBA" id="ARBA00022475"/>
    </source>
</evidence>
<dbReference type="KEGG" id="hhs:HHS_07720"/>
<keyword evidence="10" id="KW-0573">Peptidoglycan synthesis</keyword>
<evidence type="ECO:0000313" key="18">
    <source>
        <dbReference type="Proteomes" id="UP000016900"/>
    </source>
</evidence>
<evidence type="ECO:0000256" key="14">
    <source>
        <dbReference type="NCBIfam" id="TIGR03423"/>
    </source>
</evidence>
<reference evidence="17 18" key="1">
    <citation type="submission" date="2012-10" db="EMBL/GenBank/DDBJ databases">
        <title>Genome sequence of the symbiont of the pentatomidae stink bug Halyomorpha halys.</title>
        <authorList>
            <person name="Kobayashi H."/>
            <person name="Fujii-Muramatsu R."/>
            <person name="Takeishi K."/>
            <person name="Noda H."/>
        </authorList>
    </citation>
    <scope>NUCLEOTIDE SEQUENCE [LARGE SCALE GENOMIC DNA]</scope>
</reference>
<keyword evidence="18" id="KW-1185">Reference proteome</keyword>
<name>U3U8D4_9GAMM</name>
<dbReference type="EC" id="3.4.16.4" evidence="14"/>
<dbReference type="AlphaFoldDB" id="U3U8D4"/>
<keyword evidence="8" id="KW-0378">Hydrolase</keyword>
<dbReference type="PANTHER" id="PTHR30627">
    <property type="entry name" value="PEPTIDOGLYCAN D,D-TRANSPEPTIDASE"/>
    <property type="match status" value="1"/>
</dbReference>
<dbReference type="Gene3D" id="3.40.710.10">
    <property type="entry name" value="DD-peptidase/beta-lactamase superfamily"/>
    <property type="match status" value="1"/>
</dbReference>
<dbReference type="Gene3D" id="3.90.1310.10">
    <property type="entry name" value="Penicillin-binding protein 2a (Domain 2)"/>
    <property type="match status" value="1"/>
</dbReference>
<dbReference type="STRING" id="1235990.BMSBPS_0406"/>
<evidence type="ECO:0000256" key="8">
    <source>
        <dbReference type="ARBA" id="ARBA00022801"/>
    </source>
</evidence>